<evidence type="ECO:0000256" key="1">
    <source>
        <dbReference type="ARBA" id="ARBA00022527"/>
    </source>
</evidence>
<dbReference type="SUPFAM" id="SSF56112">
    <property type="entry name" value="Protein kinase-like (PK-like)"/>
    <property type="match status" value="1"/>
</dbReference>
<dbReference type="PANTHER" id="PTHR24355">
    <property type="entry name" value="G PROTEIN-COUPLED RECEPTOR KINASE/RIBOSOMAL PROTEIN S6 KINASE"/>
    <property type="match status" value="1"/>
</dbReference>
<evidence type="ECO:0000313" key="9">
    <source>
        <dbReference type="EMBL" id="KAG2179966.1"/>
    </source>
</evidence>
<feature type="compositionally biased region" description="Basic and acidic residues" evidence="6">
    <location>
        <begin position="532"/>
        <end position="547"/>
    </location>
</feature>
<feature type="compositionally biased region" description="Pro residues" evidence="6">
    <location>
        <begin position="673"/>
        <end position="693"/>
    </location>
</feature>
<accession>A0A8H7PTS6</accession>
<dbReference type="PANTHER" id="PTHR24355:SF30">
    <property type="entry name" value="SERINE_THREONINE-PROTEIN KINASE 32B ISOFORM X1"/>
    <property type="match status" value="1"/>
</dbReference>
<dbReference type="PROSITE" id="PS51285">
    <property type="entry name" value="AGC_KINASE_CTER"/>
    <property type="match status" value="1"/>
</dbReference>
<evidence type="ECO:0000259" key="7">
    <source>
        <dbReference type="PROSITE" id="PS50011"/>
    </source>
</evidence>
<proteinExistence type="predicted"/>
<dbReference type="GO" id="GO:0009966">
    <property type="term" value="P:regulation of signal transduction"/>
    <property type="evidence" value="ECO:0007669"/>
    <property type="project" value="TreeGrafter"/>
</dbReference>
<keyword evidence="10" id="KW-1185">Reference proteome</keyword>
<feature type="region of interest" description="Disordered" evidence="6">
    <location>
        <begin position="311"/>
        <end position="335"/>
    </location>
</feature>
<keyword evidence="3" id="KW-0547">Nucleotide-binding</keyword>
<evidence type="ECO:0000256" key="5">
    <source>
        <dbReference type="ARBA" id="ARBA00022840"/>
    </source>
</evidence>
<dbReference type="Gene3D" id="1.10.510.10">
    <property type="entry name" value="Transferase(Phosphotransferase) domain 1"/>
    <property type="match status" value="1"/>
</dbReference>
<dbReference type="InterPro" id="IPR008271">
    <property type="entry name" value="Ser/Thr_kinase_AS"/>
</dbReference>
<evidence type="ECO:0000259" key="8">
    <source>
        <dbReference type="PROSITE" id="PS51285"/>
    </source>
</evidence>
<dbReference type="GO" id="GO:0005524">
    <property type="term" value="F:ATP binding"/>
    <property type="evidence" value="ECO:0007669"/>
    <property type="project" value="UniProtKB-KW"/>
</dbReference>
<dbReference type="GO" id="GO:0004703">
    <property type="term" value="F:G protein-coupled receptor kinase activity"/>
    <property type="evidence" value="ECO:0007669"/>
    <property type="project" value="TreeGrafter"/>
</dbReference>
<dbReference type="Proteomes" id="UP000654370">
    <property type="component" value="Unassembled WGS sequence"/>
</dbReference>
<dbReference type="Pfam" id="PF00069">
    <property type="entry name" value="Pkinase"/>
    <property type="match status" value="1"/>
</dbReference>
<dbReference type="AlphaFoldDB" id="A0A8H7PTS6"/>
<dbReference type="GO" id="GO:0007186">
    <property type="term" value="P:G protein-coupled receptor signaling pathway"/>
    <property type="evidence" value="ECO:0007669"/>
    <property type="project" value="TreeGrafter"/>
</dbReference>
<dbReference type="FunFam" id="3.30.200.20:FF:000354">
    <property type="entry name" value="AGC/YANK protein kinase"/>
    <property type="match status" value="1"/>
</dbReference>
<gene>
    <name evidence="9" type="ORF">INT43_003753</name>
</gene>
<evidence type="ECO:0000256" key="4">
    <source>
        <dbReference type="ARBA" id="ARBA00022777"/>
    </source>
</evidence>
<dbReference type="GO" id="GO:0001664">
    <property type="term" value="F:G protein-coupled receptor binding"/>
    <property type="evidence" value="ECO:0007669"/>
    <property type="project" value="TreeGrafter"/>
</dbReference>
<feature type="domain" description="AGC-kinase C-terminal" evidence="8">
    <location>
        <begin position="264"/>
        <end position="358"/>
    </location>
</feature>
<evidence type="ECO:0000313" key="10">
    <source>
        <dbReference type="Proteomes" id="UP000654370"/>
    </source>
</evidence>
<dbReference type="OrthoDB" id="354826at2759"/>
<feature type="compositionally biased region" description="Polar residues" evidence="6">
    <location>
        <begin position="392"/>
        <end position="405"/>
    </location>
</feature>
<keyword evidence="4" id="KW-0418">Kinase</keyword>
<dbReference type="InterPro" id="IPR011009">
    <property type="entry name" value="Kinase-like_dom_sf"/>
</dbReference>
<dbReference type="PROSITE" id="PS50011">
    <property type="entry name" value="PROTEIN_KINASE_DOM"/>
    <property type="match status" value="1"/>
</dbReference>
<dbReference type="FunFam" id="1.10.510.10:FF:000469">
    <property type="entry name" value="Serine/threonine-protein kinase 32B"/>
    <property type="match status" value="1"/>
</dbReference>
<dbReference type="Gene3D" id="3.30.200.20">
    <property type="entry name" value="Phosphorylase Kinase, domain 1"/>
    <property type="match status" value="1"/>
</dbReference>
<keyword evidence="2" id="KW-0808">Transferase</keyword>
<organism evidence="9 10">
    <name type="scientific">Mortierella isabellina</name>
    <name type="common">Filamentous fungus</name>
    <name type="synonym">Umbelopsis isabellina</name>
    <dbReference type="NCBI Taxonomy" id="91625"/>
    <lineage>
        <taxon>Eukaryota</taxon>
        <taxon>Fungi</taxon>
        <taxon>Fungi incertae sedis</taxon>
        <taxon>Mucoromycota</taxon>
        <taxon>Mucoromycotina</taxon>
        <taxon>Umbelopsidomycetes</taxon>
        <taxon>Umbelopsidales</taxon>
        <taxon>Umbelopsidaceae</taxon>
        <taxon>Umbelopsis</taxon>
    </lineage>
</organism>
<feature type="compositionally biased region" description="Pro residues" evidence="6">
    <location>
        <begin position="578"/>
        <end position="591"/>
    </location>
</feature>
<reference evidence="9" key="1">
    <citation type="submission" date="2020-12" db="EMBL/GenBank/DDBJ databases">
        <title>Metabolic potential, ecology and presence of endohyphal bacteria is reflected in genomic diversity of Mucoromycotina.</title>
        <authorList>
            <person name="Muszewska A."/>
            <person name="Okrasinska A."/>
            <person name="Steczkiewicz K."/>
            <person name="Drgas O."/>
            <person name="Orlowska M."/>
            <person name="Perlinska-Lenart U."/>
            <person name="Aleksandrzak-Piekarczyk T."/>
            <person name="Szatraj K."/>
            <person name="Zielenkiewicz U."/>
            <person name="Pilsyk S."/>
            <person name="Malc E."/>
            <person name="Mieczkowski P."/>
            <person name="Kruszewska J.S."/>
            <person name="Biernat P."/>
            <person name="Pawlowska J."/>
        </authorList>
    </citation>
    <scope>NUCLEOTIDE SEQUENCE</scope>
    <source>
        <strain evidence="9">WA0000067209</strain>
    </source>
</reference>
<dbReference type="InterPro" id="IPR000719">
    <property type="entry name" value="Prot_kinase_dom"/>
</dbReference>
<feature type="compositionally biased region" description="Polar residues" evidence="6">
    <location>
        <begin position="318"/>
        <end position="330"/>
    </location>
</feature>
<evidence type="ECO:0000256" key="2">
    <source>
        <dbReference type="ARBA" id="ARBA00022679"/>
    </source>
</evidence>
<evidence type="ECO:0000256" key="3">
    <source>
        <dbReference type="ARBA" id="ARBA00022741"/>
    </source>
</evidence>
<comment type="caution">
    <text evidence="9">The sequence shown here is derived from an EMBL/GenBank/DDBJ whole genome shotgun (WGS) entry which is preliminary data.</text>
</comment>
<feature type="compositionally biased region" description="Low complexity" evidence="6">
    <location>
        <begin position="614"/>
        <end position="629"/>
    </location>
</feature>
<sequence>MSFGSFSSSRGKGAFGKVRVVQHKATKQLYALKYINKAKCIKMRAVDNIISERRLLEQIDYSLIVNLRYAFQDDENLFMVLDLMLGGDLRFHLERVGSLPEEQVRFYAAELALALNYMHRRRIVHRDIKPDNILLDEKGHAHLTDFNIAVHYSEKKPLTAVAGSMAYMAPEVLQKKGYFYSVDWWSLGIVLFELLFGKRPFRGKTNESLTKSITSDPLKFPDNAHELASPACLDFVKGLITRDPTQRIGVDGGFEKLRNHGWFKGYDWYALERKEASPPFTPDSKRANFDPSHELEEILLEDNPLKVRKRSKPVASNAGGSIKSQISQNPDQPPEMHIMDTKFLIYDFTKPHENTMRRQEFEQQRWAHKAPQVKTDMPSRPVMDASVYHKPSGSTKSSVLDQLNSKPAPPITAGDILKMDELARMARVSGSHSTDAEFRPPSGILSPSHLDSKLYQRPVPNPSYSTPSIQKRDHYIQQEGGIPPSSRPPQTGSRRYSEPRYNDELDPFVDNPSSPGTAPSYTSDYQVTSDQRQYDRAEVIYRRRLSEESSNVPPSPNPSETALLKSHRYFTDASSQAPMPPPQQPPPPIPSHLPVYLPHRVSSRPSGEKLNMISASLQSGFASSQSSPSTPIPAGPPRLPPTSPIPPVPSSGFNPPRPAYSSSNSSSRSAMQPLPPPQTSPPPIPLPLPPLPR</sequence>
<dbReference type="PROSITE" id="PS00108">
    <property type="entry name" value="PROTEIN_KINASE_ST"/>
    <property type="match status" value="1"/>
</dbReference>
<feature type="compositionally biased region" description="Pro residues" evidence="6">
    <location>
        <begin position="630"/>
        <end position="649"/>
    </location>
</feature>
<feature type="domain" description="Protein kinase" evidence="7">
    <location>
        <begin position="4"/>
        <end position="263"/>
    </location>
</feature>
<feature type="compositionally biased region" description="Polar residues" evidence="6">
    <location>
        <begin position="511"/>
        <end position="531"/>
    </location>
</feature>
<name>A0A8H7PTS6_MORIS</name>
<keyword evidence="5" id="KW-0067">ATP-binding</keyword>
<feature type="region of interest" description="Disordered" evidence="6">
    <location>
        <begin position="431"/>
        <end position="693"/>
    </location>
</feature>
<dbReference type="SMART" id="SM00220">
    <property type="entry name" value="S_TKc"/>
    <property type="match status" value="1"/>
</dbReference>
<feature type="region of interest" description="Disordered" evidence="6">
    <location>
        <begin position="363"/>
        <end position="414"/>
    </location>
</feature>
<protein>
    <submittedName>
        <fullName evidence="9">Uncharacterized protein</fullName>
    </submittedName>
</protein>
<dbReference type="InterPro" id="IPR000961">
    <property type="entry name" value="AGC-kinase_C"/>
</dbReference>
<dbReference type="EMBL" id="JAEPQZ010000006">
    <property type="protein sequence ID" value="KAG2179966.1"/>
    <property type="molecule type" value="Genomic_DNA"/>
</dbReference>
<keyword evidence="1" id="KW-0723">Serine/threonine-protein kinase</keyword>
<evidence type="ECO:0000256" key="6">
    <source>
        <dbReference type="SAM" id="MobiDB-lite"/>
    </source>
</evidence>